<dbReference type="PROSITE" id="PS50850">
    <property type="entry name" value="MFS"/>
    <property type="match status" value="1"/>
</dbReference>
<dbReference type="InterPro" id="IPR020846">
    <property type="entry name" value="MFS_dom"/>
</dbReference>
<feature type="transmembrane region" description="Helical" evidence="4">
    <location>
        <begin position="124"/>
        <end position="141"/>
    </location>
</feature>
<keyword evidence="3 4" id="KW-0472">Membrane</keyword>
<evidence type="ECO:0000259" key="5">
    <source>
        <dbReference type="PROSITE" id="PS50850"/>
    </source>
</evidence>
<organism evidence="6 7">
    <name type="scientific">Chryseobacterium polytrichastri</name>
    <dbReference type="NCBI Taxonomy" id="1302687"/>
    <lineage>
        <taxon>Bacteria</taxon>
        <taxon>Pseudomonadati</taxon>
        <taxon>Bacteroidota</taxon>
        <taxon>Flavobacteriia</taxon>
        <taxon>Flavobacteriales</taxon>
        <taxon>Weeksellaceae</taxon>
        <taxon>Chryseobacterium group</taxon>
        <taxon>Chryseobacterium</taxon>
    </lineage>
</organism>
<gene>
    <name evidence="6" type="ORF">SAMN05444267_1001238</name>
</gene>
<keyword evidence="2 4" id="KW-1133">Transmembrane helix</keyword>
<dbReference type="EMBL" id="FRAV01000001">
    <property type="protein sequence ID" value="SHK16144.1"/>
    <property type="molecule type" value="Genomic_DNA"/>
</dbReference>
<feature type="transmembrane region" description="Helical" evidence="4">
    <location>
        <begin position="50"/>
        <end position="71"/>
    </location>
</feature>
<dbReference type="SUPFAM" id="SSF103473">
    <property type="entry name" value="MFS general substrate transporter"/>
    <property type="match status" value="1"/>
</dbReference>
<dbReference type="Pfam" id="PF07690">
    <property type="entry name" value="MFS_1"/>
    <property type="match status" value="1"/>
</dbReference>
<dbReference type="GO" id="GO:0022857">
    <property type="term" value="F:transmembrane transporter activity"/>
    <property type="evidence" value="ECO:0007669"/>
    <property type="project" value="InterPro"/>
</dbReference>
<reference evidence="7" key="1">
    <citation type="submission" date="2016-11" db="EMBL/GenBank/DDBJ databases">
        <authorList>
            <person name="Varghese N."/>
            <person name="Submissions S."/>
        </authorList>
    </citation>
    <scope>NUCLEOTIDE SEQUENCE [LARGE SCALE GENOMIC DNA]</scope>
    <source>
        <strain evidence="7">DSM 26899</strain>
    </source>
</reference>
<keyword evidence="7" id="KW-1185">Reference proteome</keyword>
<evidence type="ECO:0000256" key="1">
    <source>
        <dbReference type="ARBA" id="ARBA00022692"/>
    </source>
</evidence>
<dbReference type="PANTHER" id="PTHR23523">
    <property type="match status" value="1"/>
</dbReference>
<feature type="transmembrane region" description="Helical" evidence="4">
    <location>
        <begin position="177"/>
        <end position="202"/>
    </location>
</feature>
<feature type="transmembrane region" description="Helical" evidence="4">
    <location>
        <begin position="214"/>
        <end position="234"/>
    </location>
</feature>
<feature type="transmembrane region" description="Helical" evidence="4">
    <location>
        <begin position="296"/>
        <end position="317"/>
    </location>
</feature>
<dbReference type="STRING" id="1302687.SAMN05444267_1001238"/>
<proteinExistence type="predicted"/>
<dbReference type="InterPro" id="IPR036259">
    <property type="entry name" value="MFS_trans_sf"/>
</dbReference>
<dbReference type="InterPro" id="IPR052524">
    <property type="entry name" value="MFS_Cyanate_Porter"/>
</dbReference>
<evidence type="ECO:0000313" key="6">
    <source>
        <dbReference type="EMBL" id="SHK16144.1"/>
    </source>
</evidence>
<feature type="transmembrane region" description="Helical" evidence="4">
    <location>
        <begin position="348"/>
        <end position="371"/>
    </location>
</feature>
<dbReference type="Proteomes" id="UP000184364">
    <property type="component" value="Unassembled WGS sequence"/>
</dbReference>
<sequence length="441" mass="49363">MFESLSARLFYDTFLSFHIKKMANLNKLTILILHQNSSLMMTKPESRKNLSYILLIINVLVVVLVSSNLRSPIISVAPVLSDVREALGLDNFQVSMLTSIPLFMFATCSVLVSRFSHKFSISRFLMYSLIILSFGLFLRITGSLWTLFLGSIFIGLGICIGNVVTPGYVKNNFPKQIGLMTGIFAVSMNLTAALASGFSVRIGEWTGFGWRGSLGIWLVIAILGLIVLSLEIIFNKKNADQTKTALSVSDFNMFKSTQAWSISIFMGLQSLFYYCLMTWLPSLLTDYNMHAESTGWVLFVIQITMIPVAFCCPIIASKMKDQRILIVFICTLMFGSTMMFVWLQSQWIYLNAVIIGISNGLSFSLSILFFSTRTKNSANAIKISGMAQSIGYLIAAFGPPVFGKLHDWDISWKSSFYFLSCAVILMFYFGMKAARNKNVED</sequence>
<name>A0A1M6Q767_9FLAO</name>
<feature type="transmembrane region" description="Helical" evidence="4">
    <location>
        <begin position="414"/>
        <end position="431"/>
    </location>
</feature>
<dbReference type="Gene3D" id="1.20.1250.20">
    <property type="entry name" value="MFS general substrate transporter like domains"/>
    <property type="match status" value="2"/>
</dbReference>
<accession>A0A1M6Q767</accession>
<feature type="domain" description="Major facilitator superfamily (MFS) profile" evidence="5">
    <location>
        <begin position="56"/>
        <end position="438"/>
    </location>
</feature>
<protein>
    <submittedName>
        <fullName evidence="6">MFS transporter, CP family, cyanate transporter</fullName>
    </submittedName>
</protein>
<evidence type="ECO:0000256" key="2">
    <source>
        <dbReference type="ARBA" id="ARBA00022989"/>
    </source>
</evidence>
<dbReference type="AlphaFoldDB" id="A0A1M6Q767"/>
<feature type="transmembrane region" description="Helical" evidence="4">
    <location>
        <begin position="147"/>
        <end position="165"/>
    </location>
</feature>
<dbReference type="CDD" id="cd17339">
    <property type="entry name" value="MFS_NIMT_CynX_like"/>
    <property type="match status" value="1"/>
</dbReference>
<dbReference type="InterPro" id="IPR011701">
    <property type="entry name" value="MFS"/>
</dbReference>
<feature type="transmembrane region" description="Helical" evidence="4">
    <location>
        <begin position="259"/>
        <end position="284"/>
    </location>
</feature>
<feature type="transmembrane region" description="Helical" evidence="4">
    <location>
        <begin position="91"/>
        <end position="112"/>
    </location>
</feature>
<evidence type="ECO:0000256" key="3">
    <source>
        <dbReference type="ARBA" id="ARBA00023136"/>
    </source>
</evidence>
<dbReference type="PANTHER" id="PTHR23523:SF2">
    <property type="entry name" value="2-NITROIMIDAZOLE TRANSPORTER"/>
    <property type="match status" value="1"/>
</dbReference>
<feature type="transmembrane region" description="Helical" evidence="4">
    <location>
        <begin position="383"/>
        <end position="402"/>
    </location>
</feature>
<keyword evidence="1 4" id="KW-0812">Transmembrane</keyword>
<feature type="transmembrane region" description="Helical" evidence="4">
    <location>
        <begin position="324"/>
        <end position="342"/>
    </location>
</feature>
<evidence type="ECO:0000313" key="7">
    <source>
        <dbReference type="Proteomes" id="UP000184364"/>
    </source>
</evidence>
<evidence type="ECO:0000256" key="4">
    <source>
        <dbReference type="SAM" id="Phobius"/>
    </source>
</evidence>